<evidence type="ECO:0000313" key="2">
    <source>
        <dbReference type="EMBL" id="CAD5118798.1"/>
    </source>
</evidence>
<proteinExistence type="predicted"/>
<dbReference type="GO" id="GO:0042780">
    <property type="term" value="P:tRNA 3'-end processing"/>
    <property type="evidence" value="ECO:0007669"/>
    <property type="project" value="TreeGrafter"/>
</dbReference>
<dbReference type="PANTHER" id="PTHR24014">
    <property type="entry name" value="2-OXOGLUTARATE AND IRON-DEPENDENT OXYGENASE DOMAIN-CONTAINING PROTEIN 2"/>
    <property type="match status" value="1"/>
</dbReference>
<dbReference type="AlphaFoldDB" id="A0A7I8VR96"/>
<dbReference type="InterPro" id="IPR002885">
    <property type="entry name" value="PPR_rpt"/>
</dbReference>
<dbReference type="OrthoDB" id="185373at2759"/>
<dbReference type="EMBL" id="CAJFCJ010000009">
    <property type="protein sequence ID" value="CAD5118798.1"/>
    <property type="molecule type" value="Genomic_DNA"/>
</dbReference>
<dbReference type="PROSITE" id="PS51375">
    <property type="entry name" value="PPR"/>
    <property type="match status" value="1"/>
</dbReference>
<keyword evidence="3" id="KW-1185">Reference proteome</keyword>
<dbReference type="NCBIfam" id="TIGR00756">
    <property type="entry name" value="PPR"/>
    <property type="match status" value="2"/>
</dbReference>
<dbReference type="Pfam" id="PF13041">
    <property type="entry name" value="PPR_2"/>
    <property type="match status" value="1"/>
</dbReference>
<organism evidence="2 3">
    <name type="scientific">Dimorphilus gyrociliatus</name>
    <dbReference type="NCBI Taxonomy" id="2664684"/>
    <lineage>
        <taxon>Eukaryota</taxon>
        <taxon>Metazoa</taxon>
        <taxon>Spiralia</taxon>
        <taxon>Lophotrochozoa</taxon>
        <taxon>Annelida</taxon>
        <taxon>Polychaeta</taxon>
        <taxon>Polychaeta incertae sedis</taxon>
        <taxon>Dinophilidae</taxon>
        <taxon>Dimorphilus</taxon>
    </lineage>
</organism>
<reference evidence="2 3" key="1">
    <citation type="submission" date="2020-08" db="EMBL/GenBank/DDBJ databases">
        <authorList>
            <person name="Hejnol A."/>
        </authorList>
    </citation>
    <scope>NUCLEOTIDE SEQUENCE [LARGE SCALE GENOMIC DNA]</scope>
</reference>
<dbReference type="GO" id="GO:0005759">
    <property type="term" value="C:mitochondrial matrix"/>
    <property type="evidence" value="ECO:0007669"/>
    <property type="project" value="TreeGrafter"/>
</dbReference>
<dbReference type="Gene3D" id="1.25.40.10">
    <property type="entry name" value="Tetratricopeptide repeat domain"/>
    <property type="match status" value="3"/>
</dbReference>
<dbReference type="GO" id="GO:0000049">
    <property type="term" value="F:tRNA binding"/>
    <property type="evidence" value="ECO:0007669"/>
    <property type="project" value="TreeGrafter"/>
</dbReference>
<comment type="caution">
    <text evidence="2">The sequence shown here is derived from an EMBL/GenBank/DDBJ whole genome shotgun (WGS) entry which is preliminary data.</text>
</comment>
<feature type="repeat" description="PPR" evidence="1">
    <location>
        <begin position="171"/>
        <end position="205"/>
    </location>
</feature>
<name>A0A7I8VR96_9ANNE</name>
<dbReference type="Proteomes" id="UP000549394">
    <property type="component" value="Unassembled WGS sequence"/>
</dbReference>
<dbReference type="InterPro" id="IPR011990">
    <property type="entry name" value="TPR-like_helical_dom_sf"/>
</dbReference>
<dbReference type="PANTHER" id="PTHR24014:SF6">
    <property type="entry name" value="PENTATRICOPEPTIDE REPEAT-CONTAINING PROTEIN 1, MITOCHONDRIAL"/>
    <property type="match status" value="1"/>
</dbReference>
<protein>
    <submittedName>
        <fullName evidence="2">DgyrCDS7478</fullName>
    </submittedName>
</protein>
<evidence type="ECO:0000256" key="1">
    <source>
        <dbReference type="PROSITE-ProRule" id="PRU00708"/>
    </source>
</evidence>
<accession>A0A7I8VR96</accession>
<dbReference type="Pfam" id="PF13812">
    <property type="entry name" value="PPR_3"/>
    <property type="match status" value="1"/>
</dbReference>
<gene>
    <name evidence="2" type="ORF">DGYR_LOCUS7120</name>
</gene>
<evidence type="ECO:0000313" key="3">
    <source>
        <dbReference type="Proteomes" id="UP000549394"/>
    </source>
</evidence>
<sequence>MSHMCIKSIQKILISRSYLSSSTAVFGRKTNYARNLPESEAVSNETLRKTPKKTRSKFSQEDSFGSLKSFSKRDKRKALNKESIWAENFGTLSVPETYEIEDSEKIKEEDRKAAIEKTKDRKPKLHYVKQGRYSLAWFGRKIEKLTTKGKVSEAIRYFENEMIAKFQIHPSSHTFTVLISGCAKIGHVDKAFELYEKMLKWKIEPVSHTYASLFNSIANSPYRSKYLNQAKELKHSLESNQTELHPIVYKTMLKLFALSGEIEEAVDIVEGMINKKMKIDEIVFSHLLMACISHKEAGLKLAIEVFRRMRRKYVKPTAIHYNLLLRAVRDCGAGTAAYSQTLLLPKSEKSQGETFWQSLKGELRLLNEQLLLDSGKVELVTSSKSKTLIRQSHNEGTLKPYDDTLEKPSVRDLIERKGVSALDSEIPDLLSNKRDNLTSVIELGNLEKAEHRLALLGGVPGILNHMKVDSASPDVKTLSLMLPSIPQSREAEIDLINASKAFDIALDIGFYNQLIKRRALRHDTEGCWEIFYHLTENNFQCDERTFGCLAMSCRNMADGVRLIGYLQVSGMDITKEICGILMQASSQNFEYKLHILEYMNESEIEPNFQLIKNIERDVSIAKKQSLNRDLGKHVEDYYKSKHFKEFFKKFMSKYKSWLLNTKLAEEKNVFENFDRTPENFDESEEQIERINL</sequence>